<dbReference type="EMBL" id="MCFI01000020">
    <property type="protein sequence ID" value="ORY77327.1"/>
    <property type="molecule type" value="Genomic_DNA"/>
</dbReference>
<dbReference type="GeneID" id="63786560"/>
<protein>
    <submittedName>
        <fullName evidence="1">Uncharacterized protein</fullName>
    </submittedName>
</protein>
<accession>A0A1Y2F0T9</accession>
<proteinExistence type="predicted"/>
<gene>
    <name evidence="1" type="ORF">BCR37DRAFT_382803</name>
</gene>
<sequence>MVKKETLHKQSSPLGAGFVFVNFSLISCTPEICTSGALARAGGPHHVASHVFGLSEMSRSVPPPPRLISEIAVSTRIGY</sequence>
<dbReference type="AlphaFoldDB" id="A0A1Y2F0T9"/>
<dbReference type="RefSeq" id="XP_040722948.1">
    <property type="nucleotide sequence ID" value="XM_040869961.1"/>
</dbReference>
<reference evidence="1 2" key="1">
    <citation type="submission" date="2016-07" db="EMBL/GenBank/DDBJ databases">
        <title>Pervasive Adenine N6-methylation of Active Genes in Fungi.</title>
        <authorList>
            <consortium name="DOE Joint Genome Institute"/>
            <person name="Mondo S.J."/>
            <person name="Dannebaum R.O."/>
            <person name="Kuo R.C."/>
            <person name="Labutti K."/>
            <person name="Haridas S."/>
            <person name="Kuo A."/>
            <person name="Salamov A."/>
            <person name="Ahrendt S.R."/>
            <person name="Lipzen A."/>
            <person name="Sullivan W."/>
            <person name="Andreopoulos W.B."/>
            <person name="Clum A."/>
            <person name="Lindquist E."/>
            <person name="Daum C."/>
            <person name="Ramamoorthy G.K."/>
            <person name="Gryganskyi A."/>
            <person name="Culley D."/>
            <person name="Magnuson J.K."/>
            <person name="James T.Y."/>
            <person name="O'Malley M.A."/>
            <person name="Stajich J.E."/>
            <person name="Spatafora J.W."/>
            <person name="Visel A."/>
            <person name="Grigoriev I.V."/>
        </authorList>
    </citation>
    <scope>NUCLEOTIDE SEQUENCE [LARGE SCALE GENOMIC DNA]</scope>
    <source>
        <strain evidence="1 2">12-1054</strain>
    </source>
</reference>
<name>A0A1Y2F0T9_PROLT</name>
<dbReference type="PROSITE" id="PS51257">
    <property type="entry name" value="PROKAR_LIPOPROTEIN"/>
    <property type="match status" value="1"/>
</dbReference>
<keyword evidence="2" id="KW-1185">Reference proteome</keyword>
<evidence type="ECO:0000313" key="2">
    <source>
        <dbReference type="Proteomes" id="UP000193685"/>
    </source>
</evidence>
<organism evidence="1 2">
    <name type="scientific">Protomyces lactucae-debilis</name>
    <dbReference type="NCBI Taxonomy" id="2754530"/>
    <lineage>
        <taxon>Eukaryota</taxon>
        <taxon>Fungi</taxon>
        <taxon>Dikarya</taxon>
        <taxon>Ascomycota</taxon>
        <taxon>Taphrinomycotina</taxon>
        <taxon>Taphrinomycetes</taxon>
        <taxon>Taphrinales</taxon>
        <taxon>Protomycetaceae</taxon>
        <taxon>Protomyces</taxon>
    </lineage>
</organism>
<evidence type="ECO:0000313" key="1">
    <source>
        <dbReference type="EMBL" id="ORY77327.1"/>
    </source>
</evidence>
<comment type="caution">
    <text evidence="1">The sequence shown here is derived from an EMBL/GenBank/DDBJ whole genome shotgun (WGS) entry which is preliminary data.</text>
</comment>
<dbReference type="Proteomes" id="UP000193685">
    <property type="component" value="Unassembled WGS sequence"/>
</dbReference>